<protein>
    <submittedName>
        <fullName evidence="6">Rho GDP-dissociation inhibitor</fullName>
    </submittedName>
</protein>
<organism evidence="6">
    <name type="scientific">Phaffia rhodozyma</name>
    <name type="common">Yeast</name>
    <name type="synonym">Xanthophyllomyces dendrorhous</name>
    <dbReference type="NCBI Taxonomy" id="264483"/>
    <lineage>
        <taxon>Eukaryota</taxon>
        <taxon>Fungi</taxon>
        <taxon>Dikarya</taxon>
        <taxon>Basidiomycota</taxon>
        <taxon>Agaricomycotina</taxon>
        <taxon>Tremellomycetes</taxon>
        <taxon>Cystofilobasidiales</taxon>
        <taxon>Mrakiaceae</taxon>
        <taxon>Phaffia</taxon>
    </lineage>
</organism>
<dbReference type="Gene3D" id="2.70.50.30">
    <property type="entry name" value="Coagulation Factor XIII, subunit A, domain 1"/>
    <property type="match status" value="2"/>
</dbReference>
<dbReference type="GO" id="GO:0016020">
    <property type="term" value="C:membrane"/>
    <property type="evidence" value="ECO:0007669"/>
    <property type="project" value="TreeGrafter"/>
</dbReference>
<evidence type="ECO:0000313" key="6">
    <source>
        <dbReference type="EMBL" id="CED84748.1"/>
    </source>
</evidence>
<dbReference type="EMBL" id="LN483166">
    <property type="protein sequence ID" value="CED84748.1"/>
    <property type="molecule type" value="Genomic_DNA"/>
</dbReference>
<sequence length="179" mass="19622">MSHTVESSGINDDDLTPSTTAGYKLGQERSLAELAALDQEDESLQKWKASLGLNTGAVGQAGPKRSPDEIAKLKKNPINIKEGIEYSVGIEFTVENQIVSGLKYLQLVKRSGIKVDKTEKMIGSHGPQAEPYSRIIAEEESPSGMLARSGTYNVRSRIVDDDGVVYVDFEWAFKLTTSW</sequence>
<evidence type="ECO:0000256" key="4">
    <source>
        <dbReference type="ARBA" id="ARBA00022490"/>
    </source>
</evidence>
<dbReference type="InterPro" id="IPR014756">
    <property type="entry name" value="Ig_E-set"/>
</dbReference>
<dbReference type="GO" id="GO:0005096">
    <property type="term" value="F:GTPase activator activity"/>
    <property type="evidence" value="ECO:0007669"/>
    <property type="project" value="UniProtKB-KW"/>
</dbReference>
<feature type="compositionally biased region" description="Polar residues" evidence="5">
    <location>
        <begin position="1"/>
        <end position="21"/>
    </location>
</feature>
<dbReference type="GO" id="GO:0005829">
    <property type="term" value="C:cytosol"/>
    <property type="evidence" value="ECO:0007669"/>
    <property type="project" value="TreeGrafter"/>
</dbReference>
<dbReference type="InterPro" id="IPR024792">
    <property type="entry name" value="RhoGDI_dom_sf"/>
</dbReference>
<evidence type="ECO:0000256" key="2">
    <source>
        <dbReference type="ARBA" id="ARBA00009758"/>
    </source>
</evidence>
<name>A0A0F7SX49_PHARH</name>
<dbReference type="GO" id="GO:0005094">
    <property type="term" value="F:Rho GDP-dissociation inhibitor activity"/>
    <property type="evidence" value="ECO:0007669"/>
    <property type="project" value="InterPro"/>
</dbReference>
<dbReference type="FunFam" id="2.70.50.30:FF:000004">
    <property type="entry name" value="Rho GDP-dissociation inhibitor 1"/>
    <property type="match status" value="1"/>
</dbReference>
<comment type="similarity">
    <text evidence="2">Belongs to the Rho GDI family.</text>
</comment>
<proteinExistence type="inferred from homology"/>
<dbReference type="InterPro" id="IPR000406">
    <property type="entry name" value="Rho_GDI"/>
</dbReference>
<keyword evidence="4" id="KW-0963">Cytoplasm</keyword>
<evidence type="ECO:0000256" key="1">
    <source>
        <dbReference type="ARBA" id="ARBA00004496"/>
    </source>
</evidence>
<dbReference type="Pfam" id="PF02115">
    <property type="entry name" value="Rho_GDI"/>
    <property type="match status" value="2"/>
</dbReference>
<evidence type="ECO:0000256" key="5">
    <source>
        <dbReference type="SAM" id="MobiDB-lite"/>
    </source>
</evidence>
<dbReference type="SUPFAM" id="SSF81296">
    <property type="entry name" value="E set domains"/>
    <property type="match status" value="1"/>
</dbReference>
<comment type="subcellular location">
    <subcellularLocation>
        <location evidence="1">Cytoplasm</location>
    </subcellularLocation>
</comment>
<reference evidence="6" key="1">
    <citation type="submission" date="2014-08" db="EMBL/GenBank/DDBJ databases">
        <authorList>
            <person name="Sharma Rahul"/>
            <person name="Thines Marco"/>
        </authorList>
    </citation>
    <scope>NUCLEOTIDE SEQUENCE</scope>
</reference>
<dbReference type="PRINTS" id="PR00492">
    <property type="entry name" value="RHOGDI"/>
</dbReference>
<dbReference type="PANTHER" id="PTHR10980">
    <property type="entry name" value="RHO GDP-DISSOCIATION INHIBITOR"/>
    <property type="match status" value="1"/>
</dbReference>
<keyword evidence="3" id="KW-0343">GTPase activation</keyword>
<dbReference type="PANTHER" id="PTHR10980:SF3">
    <property type="entry name" value="LD16419P"/>
    <property type="match status" value="1"/>
</dbReference>
<feature type="region of interest" description="Disordered" evidence="5">
    <location>
        <begin position="1"/>
        <end position="23"/>
    </location>
</feature>
<evidence type="ECO:0000256" key="3">
    <source>
        <dbReference type="ARBA" id="ARBA00022468"/>
    </source>
</evidence>
<accession>A0A0F7SX49</accession>
<dbReference type="AlphaFoldDB" id="A0A0F7SX49"/>
<dbReference type="GO" id="GO:0007266">
    <property type="term" value="P:Rho protein signal transduction"/>
    <property type="evidence" value="ECO:0007669"/>
    <property type="project" value="InterPro"/>
</dbReference>